<dbReference type="CDD" id="cd16872">
    <property type="entry name" value="ARID_HMGB9-like"/>
    <property type="match status" value="1"/>
</dbReference>
<dbReference type="InterPro" id="IPR045303">
    <property type="entry name" value="ARID_HMGB9-like"/>
</dbReference>
<dbReference type="CDD" id="cd22009">
    <property type="entry name" value="HMG-box_AtHMGB9-like"/>
    <property type="match status" value="1"/>
</dbReference>
<dbReference type="EMBL" id="JAINDJ010000007">
    <property type="protein sequence ID" value="KAG9441801.1"/>
    <property type="molecule type" value="Genomic_DNA"/>
</dbReference>
<keyword evidence="1" id="KW-0238">DNA-binding</keyword>
<feature type="compositionally biased region" description="Basic residues" evidence="3">
    <location>
        <begin position="231"/>
        <end position="241"/>
    </location>
</feature>
<dbReference type="AlphaFoldDB" id="A0AAV7E077"/>
<dbReference type="InterPro" id="IPR001606">
    <property type="entry name" value="ARID_dom"/>
</dbReference>
<organism evidence="6 7">
    <name type="scientific">Aristolochia fimbriata</name>
    <name type="common">White veined hardy Dutchman's pipe vine</name>
    <dbReference type="NCBI Taxonomy" id="158543"/>
    <lineage>
        <taxon>Eukaryota</taxon>
        <taxon>Viridiplantae</taxon>
        <taxon>Streptophyta</taxon>
        <taxon>Embryophyta</taxon>
        <taxon>Tracheophyta</taxon>
        <taxon>Spermatophyta</taxon>
        <taxon>Magnoliopsida</taxon>
        <taxon>Magnoliidae</taxon>
        <taxon>Piperales</taxon>
        <taxon>Aristolochiaceae</taxon>
        <taxon>Aristolochia</taxon>
    </lineage>
</organism>
<dbReference type="Gene3D" id="1.10.30.10">
    <property type="entry name" value="High mobility group box domain"/>
    <property type="match status" value="1"/>
</dbReference>
<evidence type="ECO:0000313" key="6">
    <source>
        <dbReference type="EMBL" id="KAG9441801.1"/>
    </source>
</evidence>
<dbReference type="SMART" id="SM00501">
    <property type="entry name" value="BRIGHT"/>
    <property type="match status" value="1"/>
</dbReference>
<feature type="DNA-binding region" description="HMG box" evidence="1">
    <location>
        <begin position="248"/>
        <end position="315"/>
    </location>
</feature>
<evidence type="ECO:0000256" key="2">
    <source>
        <dbReference type="SAM" id="Coils"/>
    </source>
</evidence>
<feature type="domain" description="HMG box" evidence="4">
    <location>
        <begin position="248"/>
        <end position="315"/>
    </location>
</feature>
<dbReference type="Pfam" id="PF01388">
    <property type="entry name" value="ARID"/>
    <property type="match status" value="1"/>
</dbReference>
<dbReference type="Gene3D" id="1.10.150.60">
    <property type="entry name" value="ARID DNA-binding domain"/>
    <property type="match status" value="1"/>
</dbReference>
<protein>
    <recommendedName>
        <fullName evidence="8">High mobility group B protein 9</fullName>
    </recommendedName>
</protein>
<dbReference type="SUPFAM" id="SSF46774">
    <property type="entry name" value="ARID-like"/>
    <property type="match status" value="1"/>
</dbReference>
<dbReference type="GO" id="GO:0005634">
    <property type="term" value="C:nucleus"/>
    <property type="evidence" value="ECO:0007669"/>
    <property type="project" value="UniProtKB-UniRule"/>
</dbReference>
<dbReference type="PANTHER" id="PTHR46691">
    <property type="entry name" value="HIGH MOBILITY GROUP B PROTEIN 9"/>
    <property type="match status" value="1"/>
</dbReference>
<feature type="coiled-coil region" evidence="2">
    <location>
        <begin position="297"/>
        <end position="324"/>
    </location>
</feature>
<keyword evidence="1" id="KW-0539">Nucleus</keyword>
<evidence type="ECO:0008006" key="8">
    <source>
        <dbReference type="Google" id="ProtNLM"/>
    </source>
</evidence>
<dbReference type="PROSITE" id="PS50118">
    <property type="entry name" value="HMG_BOX_2"/>
    <property type="match status" value="1"/>
</dbReference>
<dbReference type="SUPFAM" id="SSF47095">
    <property type="entry name" value="HMG-box"/>
    <property type="match status" value="1"/>
</dbReference>
<dbReference type="PANTHER" id="PTHR46691:SF1">
    <property type="entry name" value="AT-RICH INTERACTIVE DOMAIN-CONTAINING PROTEIN 2"/>
    <property type="match status" value="1"/>
</dbReference>
<feature type="region of interest" description="Disordered" evidence="3">
    <location>
        <begin position="325"/>
        <end position="366"/>
    </location>
</feature>
<reference evidence="6 7" key="1">
    <citation type="submission" date="2021-07" db="EMBL/GenBank/DDBJ databases">
        <title>The Aristolochia fimbriata genome: insights into angiosperm evolution, floral development and chemical biosynthesis.</title>
        <authorList>
            <person name="Jiao Y."/>
        </authorList>
    </citation>
    <scope>NUCLEOTIDE SEQUENCE [LARGE SCALE GENOMIC DNA]</scope>
    <source>
        <strain evidence="6">IBCAS-2021</strain>
        <tissue evidence="6">Leaf</tissue>
    </source>
</reference>
<evidence type="ECO:0000256" key="3">
    <source>
        <dbReference type="SAM" id="MobiDB-lite"/>
    </source>
</evidence>
<comment type="caution">
    <text evidence="6">The sequence shown here is derived from an EMBL/GenBank/DDBJ whole genome shotgun (WGS) entry which is preliminary data.</text>
</comment>
<dbReference type="InterPro" id="IPR009071">
    <property type="entry name" value="HMG_box_dom"/>
</dbReference>
<gene>
    <name evidence="6" type="ORF">H6P81_017655</name>
</gene>
<feature type="domain" description="ARID" evidence="5">
    <location>
        <begin position="23"/>
        <end position="114"/>
    </location>
</feature>
<feature type="compositionally biased region" description="Polar residues" evidence="3">
    <location>
        <begin position="349"/>
        <end position="366"/>
    </location>
</feature>
<evidence type="ECO:0000313" key="7">
    <source>
        <dbReference type="Proteomes" id="UP000825729"/>
    </source>
</evidence>
<sequence>MPPEGAQGMMEYPAPVATHEEVLGNPELFMDTLRRFHSLMGTRFMIPVIGGKELDLHLLYLEVTKRGGLEKVVGERKWKEVITAFNFPPTTTSASFVLRKYYISLLHHYEKVYYFRLRGPLIPPAVTVPAKSPTCKPAIADLSMSTPDGLQTRGGDEQAQLPKKRKRLQIGGEVNCPVVGVIDTKFDHGYLVTVKIGENLLRGVLFHPADSASPSASERAQLPASGGSPTRIHRRRKRGRRRWDPAHPKPNRSAYNFFFAEKHSMLKVLYPQREREFSKMIGESWNKLTEEERLTYLDCGVKDKERYKREMQEYRERLKLVQAVPPLPPPPAAGIQQSAVGPGEVRKAASSSLQMDTKSESTTSDI</sequence>
<evidence type="ECO:0000259" key="5">
    <source>
        <dbReference type="PROSITE" id="PS51011"/>
    </source>
</evidence>
<dbReference type="SMART" id="SM00398">
    <property type="entry name" value="HMG"/>
    <property type="match status" value="1"/>
</dbReference>
<dbReference type="InterPro" id="IPR036910">
    <property type="entry name" value="HMG_box_dom_sf"/>
</dbReference>
<dbReference type="InterPro" id="IPR036431">
    <property type="entry name" value="ARID_dom_sf"/>
</dbReference>
<evidence type="ECO:0000256" key="1">
    <source>
        <dbReference type="PROSITE-ProRule" id="PRU00267"/>
    </source>
</evidence>
<proteinExistence type="predicted"/>
<keyword evidence="7" id="KW-1185">Reference proteome</keyword>
<dbReference type="Proteomes" id="UP000825729">
    <property type="component" value="Unassembled WGS sequence"/>
</dbReference>
<keyword evidence="2" id="KW-0175">Coiled coil</keyword>
<dbReference type="Pfam" id="PF09011">
    <property type="entry name" value="HMG_box_2"/>
    <property type="match status" value="1"/>
</dbReference>
<accession>A0AAV7E077</accession>
<dbReference type="SMART" id="SM01014">
    <property type="entry name" value="ARID"/>
    <property type="match status" value="1"/>
</dbReference>
<dbReference type="PROSITE" id="PS51011">
    <property type="entry name" value="ARID"/>
    <property type="match status" value="1"/>
</dbReference>
<name>A0AAV7E077_ARIFI</name>
<dbReference type="GO" id="GO:0003677">
    <property type="term" value="F:DNA binding"/>
    <property type="evidence" value="ECO:0007669"/>
    <property type="project" value="UniProtKB-UniRule"/>
</dbReference>
<evidence type="ECO:0000259" key="4">
    <source>
        <dbReference type="PROSITE" id="PS50118"/>
    </source>
</evidence>
<feature type="region of interest" description="Disordered" evidence="3">
    <location>
        <begin position="212"/>
        <end position="248"/>
    </location>
</feature>